<keyword evidence="8 13" id="KW-0560">Oxidoreductase</keyword>
<dbReference type="OrthoDB" id="1055148at2759"/>
<evidence type="ECO:0000256" key="7">
    <source>
        <dbReference type="ARBA" id="ARBA00022989"/>
    </source>
</evidence>
<comment type="similarity">
    <text evidence="3 13">Belongs to the cytochrome P450 family.</text>
</comment>
<organism evidence="14 15">
    <name type="scientific">Morella rubra</name>
    <name type="common">Chinese bayberry</name>
    <dbReference type="NCBI Taxonomy" id="262757"/>
    <lineage>
        <taxon>Eukaryota</taxon>
        <taxon>Viridiplantae</taxon>
        <taxon>Streptophyta</taxon>
        <taxon>Embryophyta</taxon>
        <taxon>Tracheophyta</taxon>
        <taxon>Spermatophyta</taxon>
        <taxon>Magnoliopsida</taxon>
        <taxon>eudicotyledons</taxon>
        <taxon>Gunneridae</taxon>
        <taxon>Pentapetalae</taxon>
        <taxon>rosids</taxon>
        <taxon>fabids</taxon>
        <taxon>Fagales</taxon>
        <taxon>Myricaceae</taxon>
        <taxon>Morella</taxon>
    </lineage>
</organism>
<comment type="caution">
    <text evidence="14">The sequence shown here is derived from an EMBL/GenBank/DDBJ whole genome shotgun (WGS) entry which is preliminary data.</text>
</comment>
<keyword evidence="5" id="KW-0812">Transmembrane</keyword>
<keyword evidence="10 13" id="KW-0503">Monooxygenase</keyword>
<protein>
    <submittedName>
        <fullName evidence="14">Cytochrome P450 89A2</fullName>
    </submittedName>
</protein>
<dbReference type="PROSITE" id="PS00086">
    <property type="entry name" value="CYTOCHROME_P450"/>
    <property type="match status" value="1"/>
</dbReference>
<evidence type="ECO:0000256" key="8">
    <source>
        <dbReference type="ARBA" id="ARBA00023002"/>
    </source>
</evidence>
<keyword evidence="11" id="KW-0472">Membrane</keyword>
<keyword evidence="15" id="KW-1185">Reference proteome</keyword>
<dbReference type="GO" id="GO:0016709">
    <property type="term" value="F:oxidoreductase activity, acting on paired donors, with incorporation or reduction of molecular oxygen, NAD(P)H as one donor, and incorporation of one atom of oxygen"/>
    <property type="evidence" value="ECO:0007669"/>
    <property type="project" value="TreeGrafter"/>
</dbReference>
<evidence type="ECO:0000256" key="10">
    <source>
        <dbReference type="ARBA" id="ARBA00023033"/>
    </source>
</evidence>
<dbReference type="InterPro" id="IPR051103">
    <property type="entry name" value="Plant_metabolite_P450s"/>
</dbReference>
<dbReference type="Gene3D" id="1.10.630.10">
    <property type="entry name" value="Cytochrome P450"/>
    <property type="match status" value="1"/>
</dbReference>
<evidence type="ECO:0000256" key="5">
    <source>
        <dbReference type="ARBA" id="ARBA00022692"/>
    </source>
</evidence>
<proteinExistence type="inferred from homology"/>
<dbReference type="GO" id="GO:0020037">
    <property type="term" value="F:heme binding"/>
    <property type="evidence" value="ECO:0007669"/>
    <property type="project" value="InterPro"/>
</dbReference>
<dbReference type="AlphaFoldDB" id="A0A6A1UY17"/>
<evidence type="ECO:0000256" key="6">
    <source>
        <dbReference type="ARBA" id="ARBA00022723"/>
    </source>
</evidence>
<dbReference type="EMBL" id="RXIC02000025">
    <property type="protein sequence ID" value="KAB1205285.1"/>
    <property type="molecule type" value="Genomic_DNA"/>
</dbReference>
<feature type="binding site" description="axial binding residue" evidence="12">
    <location>
        <position position="463"/>
    </location>
    <ligand>
        <name>heme</name>
        <dbReference type="ChEBI" id="CHEBI:30413"/>
    </ligand>
    <ligandPart>
        <name>Fe</name>
        <dbReference type="ChEBI" id="CHEBI:18248"/>
    </ligandPart>
</feature>
<dbReference type="Pfam" id="PF00067">
    <property type="entry name" value="p450"/>
    <property type="match status" value="1"/>
</dbReference>
<dbReference type="InterPro" id="IPR036396">
    <property type="entry name" value="Cyt_P450_sf"/>
</dbReference>
<evidence type="ECO:0000256" key="13">
    <source>
        <dbReference type="RuleBase" id="RU000461"/>
    </source>
</evidence>
<keyword evidence="4 12" id="KW-0349">Heme</keyword>
<dbReference type="GO" id="GO:0016020">
    <property type="term" value="C:membrane"/>
    <property type="evidence" value="ECO:0007669"/>
    <property type="project" value="UniProtKB-SubCell"/>
</dbReference>
<name>A0A6A1UY17_9ROSI</name>
<dbReference type="CDD" id="cd11075">
    <property type="entry name" value="CYP77_89"/>
    <property type="match status" value="1"/>
</dbReference>
<evidence type="ECO:0000313" key="15">
    <source>
        <dbReference type="Proteomes" id="UP000516437"/>
    </source>
</evidence>
<evidence type="ECO:0000256" key="11">
    <source>
        <dbReference type="ARBA" id="ARBA00023136"/>
    </source>
</evidence>
<dbReference type="GO" id="GO:0005506">
    <property type="term" value="F:iron ion binding"/>
    <property type="evidence" value="ECO:0007669"/>
    <property type="project" value="InterPro"/>
</dbReference>
<dbReference type="InterPro" id="IPR017972">
    <property type="entry name" value="Cyt_P450_CS"/>
</dbReference>
<evidence type="ECO:0000256" key="12">
    <source>
        <dbReference type="PIRSR" id="PIRSR602401-1"/>
    </source>
</evidence>
<dbReference type="PRINTS" id="PR00463">
    <property type="entry name" value="EP450I"/>
</dbReference>
<dbReference type="PRINTS" id="PR00385">
    <property type="entry name" value="P450"/>
</dbReference>
<reference evidence="14 15" key="1">
    <citation type="journal article" date="2019" name="Plant Biotechnol. J.">
        <title>The red bayberry genome and genetic basis of sex determination.</title>
        <authorList>
            <person name="Jia H.M."/>
            <person name="Jia H.J."/>
            <person name="Cai Q.L."/>
            <person name="Wang Y."/>
            <person name="Zhao H.B."/>
            <person name="Yang W.F."/>
            <person name="Wang G.Y."/>
            <person name="Li Y.H."/>
            <person name="Zhan D.L."/>
            <person name="Shen Y.T."/>
            <person name="Niu Q.F."/>
            <person name="Chang L."/>
            <person name="Qiu J."/>
            <person name="Zhao L."/>
            <person name="Xie H.B."/>
            <person name="Fu W.Y."/>
            <person name="Jin J."/>
            <person name="Li X.W."/>
            <person name="Jiao Y."/>
            <person name="Zhou C.C."/>
            <person name="Tu T."/>
            <person name="Chai C.Y."/>
            <person name="Gao J.L."/>
            <person name="Fan L.J."/>
            <person name="van de Weg E."/>
            <person name="Wang J.Y."/>
            <person name="Gao Z.S."/>
        </authorList>
    </citation>
    <scope>NUCLEOTIDE SEQUENCE [LARGE SCALE GENOMIC DNA]</scope>
    <source>
        <tissue evidence="14">Leaves</tissue>
    </source>
</reference>
<dbReference type="Proteomes" id="UP000516437">
    <property type="component" value="Chromosome 7"/>
</dbReference>
<evidence type="ECO:0000256" key="4">
    <source>
        <dbReference type="ARBA" id="ARBA00022617"/>
    </source>
</evidence>
<gene>
    <name evidence="14" type="ORF">CJ030_MR7G012079</name>
</gene>
<keyword evidence="6 12" id="KW-0479">Metal-binding</keyword>
<dbReference type="SUPFAM" id="SSF48264">
    <property type="entry name" value="Cytochrome P450"/>
    <property type="match status" value="1"/>
</dbReference>
<comment type="subcellular location">
    <subcellularLocation>
        <location evidence="2">Membrane</location>
        <topology evidence="2">Single-pass membrane protein</topology>
    </subcellularLocation>
</comment>
<evidence type="ECO:0000256" key="2">
    <source>
        <dbReference type="ARBA" id="ARBA00004167"/>
    </source>
</evidence>
<keyword evidence="9 12" id="KW-0408">Iron</keyword>
<dbReference type="InterPro" id="IPR001128">
    <property type="entry name" value="Cyt_P450"/>
</dbReference>
<dbReference type="FunFam" id="1.10.630.10:FF:000012">
    <property type="entry name" value="Cytochrome P450 family protein"/>
    <property type="match status" value="1"/>
</dbReference>
<sequence length="518" mass="59363">MEVWFIILVSLCISVLLKLLISNKFSKNQKLPPGPVNIPIISRFLWLRRSFSEIEPILRNLHARYGPMVTLRIGSRPAIFVANRSIAHRALVQNGAVFADRPPAPAASKIFSTNQCNISSAFYGPKWRVLRRNLTSEILHPSRVKSYSRARKWVLDILLSRLLSHSRTESGEVKPLVLIDHFQYAMFCLLVLMCFGDKLSETQIKKIEAIQRRVLLNFSRFNILNFWPGLGKILFRKRWEELHNIRRDQEAILMPLIEARKRVKQERLSKANEDVLQEEQDEFVLSYVDTLLDLELPDEKRKLSAGEMTGLCSEFLNAGTDTTSTALQWIMANLVKYPHVQERLFAEIKAAVGENREKEVEEDDLHKMPYLKAVVLEGLRRHPPGHFVLPHAVTEDVVLDGYLVPKNGTLNFMVAEMGWDPKVWEDPMAFKPERFLSGGGEVFDITGSREIKMMPFGAGRRICPGSGLAMLHLEYFVANLVSNFEWKAVDGDEVDLSEKQEFTMVMKYPLKAYLSPRS</sequence>
<evidence type="ECO:0000256" key="9">
    <source>
        <dbReference type="ARBA" id="ARBA00023004"/>
    </source>
</evidence>
<evidence type="ECO:0000256" key="3">
    <source>
        <dbReference type="ARBA" id="ARBA00010617"/>
    </source>
</evidence>
<evidence type="ECO:0000313" key="14">
    <source>
        <dbReference type="EMBL" id="KAB1205285.1"/>
    </source>
</evidence>
<evidence type="ECO:0000256" key="1">
    <source>
        <dbReference type="ARBA" id="ARBA00001971"/>
    </source>
</evidence>
<keyword evidence="7" id="KW-1133">Transmembrane helix</keyword>
<dbReference type="PANTHER" id="PTHR24298:SF800">
    <property type="entry name" value="CYTOCHROME P450 89A2-RELATED"/>
    <property type="match status" value="1"/>
</dbReference>
<comment type="cofactor">
    <cofactor evidence="1 12">
        <name>heme</name>
        <dbReference type="ChEBI" id="CHEBI:30413"/>
    </cofactor>
</comment>
<dbReference type="InterPro" id="IPR002401">
    <property type="entry name" value="Cyt_P450_E_grp-I"/>
</dbReference>
<dbReference type="PANTHER" id="PTHR24298">
    <property type="entry name" value="FLAVONOID 3'-MONOOXYGENASE-RELATED"/>
    <property type="match status" value="1"/>
</dbReference>
<accession>A0A6A1UY17</accession>